<dbReference type="InterPro" id="IPR000515">
    <property type="entry name" value="MetI-like"/>
</dbReference>
<accession>A0A1G7CV37</accession>
<dbReference type="Gene3D" id="1.10.3720.10">
    <property type="entry name" value="MetI-like"/>
    <property type="match status" value="1"/>
</dbReference>
<feature type="transmembrane region" description="Helical" evidence="5">
    <location>
        <begin position="296"/>
        <end position="316"/>
    </location>
</feature>
<dbReference type="EMBL" id="LT629688">
    <property type="protein sequence ID" value="SDE43093.1"/>
    <property type="molecule type" value="Genomic_DNA"/>
</dbReference>
<dbReference type="STRING" id="675864.SAMN04489747_3386"/>
<sequence>MTATAQISGAGLDEGTSQGTGAPGTGGPAAQDSKIGEVSQRSLMVRRFKRSKLAVASLVILILMYLGALFAGFLSPSDPAAVNQEFKYAAPSSWTWSGGPAVCRTTQEIDPINISTTYVTNCDDPIQLQFFSRGYEYELFGFIPTDRHLFTVPEGRVLVFGADGNGRDLFSRTIHGAQVSLTIGLLGVIVATVLGSVLGTISGYAGGATDTVIQRVIEVIMSVPTIPLWATMAAVMPQDLSVTQRYFVMTMILSLVAWTGLARQVRGKVMGYASADYVAAARSANASGFRIVTTHLLPNAASHIVAVSMLAIPATILAETALSFLGIGMLDPAISWGVLLQDASRIDVLQQYPWVLIPGVAVVLAITCFQLLGDGVRDAVDPYS</sequence>
<dbReference type="InterPro" id="IPR035906">
    <property type="entry name" value="MetI-like_sf"/>
</dbReference>
<keyword evidence="4 5" id="KW-0472">Membrane</keyword>
<dbReference type="OrthoDB" id="6637947at2"/>
<keyword evidence="5" id="KW-0813">Transport</keyword>
<dbReference type="InterPro" id="IPR025966">
    <property type="entry name" value="OppC_N"/>
</dbReference>
<organism evidence="8 9">
    <name type="scientific">Auraticoccus monumenti</name>
    <dbReference type="NCBI Taxonomy" id="675864"/>
    <lineage>
        <taxon>Bacteria</taxon>
        <taxon>Bacillati</taxon>
        <taxon>Actinomycetota</taxon>
        <taxon>Actinomycetes</taxon>
        <taxon>Propionibacteriales</taxon>
        <taxon>Propionibacteriaceae</taxon>
        <taxon>Auraticoccus</taxon>
    </lineage>
</organism>
<feature type="domain" description="ABC transmembrane type-1" evidence="7">
    <location>
        <begin position="177"/>
        <end position="373"/>
    </location>
</feature>
<evidence type="ECO:0000256" key="2">
    <source>
        <dbReference type="ARBA" id="ARBA00022692"/>
    </source>
</evidence>
<comment type="subcellular location">
    <subcellularLocation>
        <location evidence="5">Cell membrane</location>
        <topology evidence="5">Multi-pass membrane protein</topology>
    </subcellularLocation>
    <subcellularLocation>
        <location evidence="1">Membrane</location>
        <topology evidence="1">Multi-pass membrane protein</topology>
    </subcellularLocation>
</comment>
<comment type="similarity">
    <text evidence="5">Belongs to the binding-protein-dependent transport system permease family.</text>
</comment>
<proteinExistence type="inferred from homology"/>
<dbReference type="PANTHER" id="PTHR43839:SF3">
    <property type="entry name" value="OLIGOPEPTIDE ABC TRANSPORTER, PERMEASE PROTEIN"/>
    <property type="match status" value="1"/>
</dbReference>
<evidence type="ECO:0000259" key="7">
    <source>
        <dbReference type="PROSITE" id="PS50928"/>
    </source>
</evidence>
<dbReference type="Pfam" id="PF12911">
    <property type="entry name" value="OppC_N"/>
    <property type="match status" value="1"/>
</dbReference>
<feature type="transmembrane region" description="Helical" evidence="5">
    <location>
        <begin position="216"/>
        <end position="236"/>
    </location>
</feature>
<dbReference type="Pfam" id="PF00528">
    <property type="entry name" value="BPD_transp_1"/>
    <property type="match status" value="1"/>
</dbReference>
<dbReference type="PROSITE" id="PS50928">
    <property type="entry name" value="ABC_TM1"/>
    <property type="match status" value="1"/>
</dbReference>
<dbReference type="AlphaFoldDB" id="A0A1G7CV37"/>
<name>A0A1G7CV37_9ACTN</name>
<feature type="transmembrane region" description="Helical" evidence="5">
    <location>
        <begin position="242"/>
        <end position="261"/>
    </location>
</feature>
<evidence type="ECO:0000313" key="9">
    <source>
        <dbReference type="Proteomes" id="UP000198546"/>
    </source>
</evidence>
<evidence type="ECO:0000256" key="4">
    <source>
        <dbReference type="ARBA" id="ARBA00023136"/>
    </source>
</evidence>
<evidence type="ECO:0000313" key="8">
    <source>
        <dbReference type="EMBL" id="SDE43093.1"/>
    </source>
</evidence>
<feature type="transmembrane region" description="Helical" evidence="5">
    <location>
        <begin position="179"/>
        <end position="204"/>
    </location>
</feature>
<feature type="transmembrane region" description="Helical" evidence="5">
    <location>
        <begin position="352"/>
        <end position="372"/>
    </location>
</feature>
<dbReference type="Proteomes" id="UP000198546">
    <property type="component" value="Chromosome i"/>
</dbReference>
<keyword evidence="9" id="KW-1185">Reference proteome</keyword>
<dbReference type="GO" id="GO:0005886">
    <property type="term" value="C:plasma membrane"/>
    <property type="evidence" value="ECO:0007669"/>
    <property type="project" value="UniProtKB-SubCell"/>
</dbReference>
<dbReference type="CDD" id="cd06261">
    <property type="entry name" value="TM_PBP2"/>
    <property type="match status" value="1"/>
</dbReference>
<dbReference type="PANTHER" id="PTHR43839">
    <property type="entry name" value="OPPC IN A BINDING PROTEIN-DEPENDENT TRANSPORT SYSTEM"/>
    <property type="match status" value="1"/>
</dbReference>
<feature type="transmembrane region" description="Helical" evidence="5">
    <location>
        <begin position="53"/>
        <end position="74"/>
    </location>
</feature>
<dbReference type="GO" id="GO:0055085">
    <property type="term" value="P:transmembrane transport"/>
    <property type="evidence" value="ECO:0007669"/>
    <property type="project" value="InterPro"/>
</dbReference>
<feature type="region of interest" description="Disordered" evidence="6">
    <location>
        <begin position="1"/>
        <end position="33"/>
    </location>
</feature>
<reference evidence="8 9" key="1">
    <citation type="submission" date="2016-10" db="EMBL/GenBank/DDBJ databases">
        <authorList>
            <person name="de Groot N.N."/>
        </authorList>
    </citation>
    <scope>NUCLEOTIDE SEQUENCE [LARGE SCALE GENOMIC DNA]</scope>
    <source>
        <strain evidence="8 9">MON 2.2</strain>
    </source>
</reference>
<protein>
    <submittedName>
        <fullName evidence="8">Peptide/nickel transport system permease protein</fullName>
    </submittedName>
</protein>
<evidence type="ECO:0000256" key="6">
    <source>
        <dbReference type="SAM" id="MobiDB-lite"/>
    </source>
</evidence>
<evidence type="ECO:0000256" key="3">
    <source>
        <dbReference type="ARBA" id="ARBA00022989"/>
    </source>
</evidence>
<keyword evidence="3 5" id="KW-1133">Transmembrane helix</keyword>
<keyword evidence="2 5" id="KW-0812">Transmembrane</keyword>
<evidence type="ECO:0000256" key="5">
    <source>
        <dbReference type="RuleBase" id="RU363032"/>
    </source>
</evidence>
<gene>
    <name evidence="8" type="ORF">SAMN04489747_3386</name>
</gene>
<feature type="transmembrane region" description="Helical" evidence="5">
    <location>
        <begin position="322"/>
        <end position="340"/>
    </location>
</feature>
<evidence type="ECO:0000256" key="1">
    <source>
        <dbReference type="ARBA" id="ARBA00004141"/>
    </source>
</evidence>
<dbReference type="RefSeq" id="WP_090595142.1">
    <property type="nucleotide sequence ID" value="NZ_LT629688.1"/>
</dbReference>
<dbReference type="SUPFAM" id="SSF161098">
    <property type="entry name" value="MetI-like"/>
    <property type="match status" value="1"/>
</dbReference>